<dbReference type="CDD" id="cd05403">
    <property type="entry name" value="NT_KNTase_like"/>
    <property type="match status" value="1"/>
</dbReference>
<keyword evidence="3" id="KW-0808">Transferase</keyword>
<feature type="compositionally biased region" description="Basic and acidic residues" evidence="1">
    <location>
        <begin position="353"/>
        <end position="364"/>
    </location>
</feature>
<feature type="domain" description="Polymerase nucleotidyl transferase" evidence="2">
    <location>
        <begin position="149"/>
        <end position="211"/>
    </location>
</feature>
<protein>
    <submittedName>
        <fullName evidence="3">Nucleotidyltransferase domain-containing protein</fullName>
    </submittedName>
</protein>
<accession>A0A3R5YS13</accession>
<evidence type="ECO:0000259" key="2">
    <source>
        <dbReference type="Pfam" id="PF01909"/>
    </source>
</evidence>
<gene>
    <name evidence="3" type="ORF">DWX94_14560</name>
</gene>
<dbReference type="GO" id="GO:0016779">
    <property type="term" value="F:nucleotidyltransferase activity"/>
    <property type="evidence" value="ECO:0007669"/>
    <property type="project" value="InterPro"/>
</dbReference>
<dbReference type="SUPFAM" id="SSF81301">
    <property type="entry name" value="Nucleotidyltransferase"/>
    <property type="match status" value="1"/>
</dbReference>
<dbReference type="EMBL" id="QRVK01000095">
    <property type="protein sequence ID" value="RGS34596.1"/>
    <property type="molecule type" value="Genomic_DNA"/>
</dbReference>
<reference evidence="3 4" key="1">
    <citation type="submission" date="2018-08" db="EMBL/GenBank/DDBJ databases">
        <title>A genome reference for cultivated species of the human gut microbiota.</title>
        <authorList>
            <person name="Zou Y."/>
            <person name="Xue W."/>
            <person name="Luo G."/>
        </authorList>
    </citation>
    <scope>NUCLEOTIDE SEQUENCE [LARGE SCALE GENOMIC DNA]</scope>
    <source>
        <strain evidence="3 4">AF22-21</strain>
    </source>
</reference>
<feature type="region of interest" description="Disordered" evidence="1">
    <location>
        <begin position="337"/>
        <end position="364"/>
    </location>
</feature>
<feature type="region of interest" description="Disordered" evidence="1">
    <location>
        <begin position="229"/>
        <end position="270"/>
    </location>
</feature>
<feature type="compositionally biased region" description="Basic and acidic residues" evidence="1">
    <location>
        <begin position="235"/>
        <end position="266"/>
    </location>
</feature>
<proteinExistence type="predicted"/>
<evidence type="ECO:0000313" key="4">
    <source>
        <dbReference type="Proteomes" id="UP000283295"/>
    </source>
</evidence>
<evidence type="ECO:0000256" key="1">
    <source>
        <dbReference type="SAM" id="MobiDB-lite"/>
    </source>
</evidence>
<sequence>MNDMGECYDGSREFIVYDVHMSERTEELMDKSRKEELFPTALFVSEIREHGTAIHQYDCCDDFNAKTFGESIRDRNEEHGIRTMVSVAMKKQPEKVHEVSKSQQDVVEAFRAKTRDLFHELDGQNAESIESMVRGHVEDALQTFDIDAQVVDVVLVGSRCRGIEHEDSDVDVVVEYYGSEREDSLFNILNEEGLSIGGRNIDINPITKDRSGTLETYLPEVEKYLAEKAQSMEQPSRDMVGEVAKERESKEKQKKEEAKKERPEKHKTGKFANFSMQKSDDSEKYYLYADIKYPSGDIERHKPIAEFPDKGQAEEFCKRRGITCDDVTDNLENVIRHKKHMANDKGTQSPSRETGRKRSDIGDE</sequence>
<comment type="caution">
    <text evidence="3">The sequence shown here is derived from an EMBL/GenBank/DDBJ whole genome shotgun (WGS) entry which is preliminary data.</text>
</comment>
<dbReference type="InterPro" id="IPR002934">
    <property type="entry name" value="Polymerase_NTP_transf_dom"/>
</dbReference>
<evidence type="ECO:0000313" key="3">
    <source>
        <dbReference type="EMBL" id="RGS34596.1"/>
    </source>
</evidence>
<dbReference type="Pfam" id="PF01909">
    <property type="entry name" value="NTP_transf_2"/>
    <property type="match status" value="1"/>
</dbReference>
<dbReference type="Gene3D" id="3.30.460.10">
    <property type="entry name" value="Beta Polymerase, domain 2"/>
    <property type="match status" value="1"/>
</dbReference>
<dbReference type="InterPro" id="IPR043519">
    <property type="entry name" value="NT_sf"/>
</dbReference>
<dbReference type="Proteomes" id="UP000283295">
    <property type="component" value="Unassembled WGS sequence"/>
</dbReference>
<dbReference type="AlphaFoldDB" id="A0A3R5YS13"/>
<name>A0A3R5YS13_9FIRM</name>
<organism evidence="3 4">
    <name type="scientific">Coprococcus eutactus</name>
    <dbReference type="NCBI Taxonomy" id="33043"/>
    <lineage>
        <taxon>Bacteria</taxon>
        <taxon>Bacillati</taxon>
        <taxon>Bacillota</taxon>
        <taxon>Clostridia</taxon>
        <taxon>Lachnospirales</taxon>
        <taxon>Lachnospiraceae</taxon>
        <taxon>Coprococcus</taxon>
    </lineage>
</organism>